<gene>
    <name evidence="2" type="ORF">DWU89_05890</name>
</gene>
<accession>A0A3D8HGJ7</accession>
<name>A0A3D8HGJ7_9BACT</name>
<evidence type="ECO:0000313" key="3">
    <source>
        <dbReference type="Proteomes" id="UP000256321"/>
    </source>
</evidence>
<dbReference type="AlphaFoldDB" id="A0A3D8HGJ7"/>
<comment type="caution">
    <text evidence="2">The sequence shown here is derived from an EMBL/GenBank/DDBJ whole genome shotgun (WGS) entry which is preliminary data.</text>
</comment>
<dbReference type="Proteomes" id="UP000256321">
    <property type="component" value="Unassembled WGS sequence"/>
</dbReference>
<organism evidence="2 3">
    <name type="scientific">Parabacteroides acidifaciens</name>
    <dbReference type="NCBI Taxonomy" id="2290935"/>
    <lineage>
        <taxon>Bacteria</taxon>
        <taxon>Pseudomonadati</taxon>
        <taxon>Bacteroidota</taxon>
        <taxon>Bacteroidia</taxon>
        <taxon>Bacteroidales</taxon>
        <taxon>Tannerellaceae</taxon>
        <taxon>Parabacteroides</taxon>
    </lineage>
</organism>
<reference evidence="2 3" key="1">
    <citation type="submission" date="2018-07" db="EMBL/GenBank/DDBJ databases">
        <title>Parabacteroides acidifaciens nov. sp., isolated from human feces.</title>
        <authorList>
            <person name="Wang Y.J."/>
        </authorList>
    </citation>
    <scope>NUCLEOTIDE SEQUENCE [LARGE SCALE GENOMIC DNA]</scope>
    <source>
        <strain evidence="2 3">426-9</strain>
    </source>
</reference>
<evidence type="ECO:0000256" key="1">
    <source>
        <dbReference type="SAM" id="MobiDB-lite"/>
    </source>
</evidence>
<protein>
    <submittedName>
        <fullName evidence="2">Uncharacterized protein</fullName>
    </submittedName>
</protein>
<feature type="compositionally biased region" description="Polar residues" evidence="1">
    <location>
        <begin position="13"/>
        <end position="24"/>
    </location>
</feature>
<proteinExistence type="predicted"/>
<sequence>MAVSLSIYRPKANNPTDSPTSGTDIHTNGLIYFLVISYHFAETSCAKEWKKKHFSEQEEPPPIVKCIFYCQRRLFLPQKKLFMASGGSAWHKNIILLQAEHFLP</sequence>
<dbReference type="EMBL" id="QREV01000009">
    <property type="protein sequence ID" value="RDU50093.1"/>
    <property type="molecule type" value="Genomic_DNA"/>
</dbReference>
<evidence type="ECO:0000313" key="2">
    <source>
        <dbReference type="EMBL" id="RDU50093.1"/>
    </source>
</evidence>
<feature type="region of interest" description="Disordered" evidence="1">
    <location>
        <begin position="1"/>
        <end position="24"/>
    </location>
</feature>